<reference evidence="2 3" key="1">
    <citation type="journal article" date="2019" name="Int. J. Syst. Evol. Microbiol.">
        <title>The Global Catalogue of Microorganisms (GCM) 10K type strain sequencing project: providing services to taxonomists for standard genome sequencing and annotation.</title>
        <authorList>
            <consortium name="The Broad Institute Genomics Platform"/>
            <consortium name="The Broad Institute Genome Sequencing Center for Infectious Disease"/>
            <person name="Wu L."/>
            <person name="Ma J."/>
        </authorList>
    </citation>
    <scope>NUCLEOTIDE SEQUENCE [LARGE SCALE GENOMIC DNA]</scope>
    <source>
        <strain evidence="2 3">CGMCC 1.3239</strain>
    </source>
</reference>
<dbReference type="Proteomes" id="UP001596442">
    <property type="component" value="Unassembled WGS sequence"/>
</dbReference>
<proteinExistence type="predicted"/>
<protein>
    <submittedName>
        <fullName evidence="2">Carboxypeptidase regulatory-like domain-containing protein</fullName>
    </submittedName>
</protein>
<dbReference type="Pfam" id="PF13620">
    <property type="entry name" value="CarboxypepD_reg"/>
    <property type="match status" value="2"/>
</dbReference>
<evidence type="ECO:0000313" key="3">
    <source>
        <dbReference type="Proteomes" id="UP001596442"/>
    </source>
</evidence>
<feature type="region of interest" description="Disordered" evidence="1">
    <location>
        <begin position="122"/>
        <end position="141"/>
    </location>
</feature>
<dbReference type="RefSeq" id="WP_379783324.1">
    <property type="nucleotide sequence ID" value="NZ_JBHSWW010000328.1"/>
</dbReference>
<comment type="caution">
    <text evidence="2">The sequence shown here is derived from an EMBL/GenBank/DDBJ whole genome shotgun (WGS) entry which is preliminary data.</text>
</comment>
<dbReference type="SUPFAM" id="SSF49452">
    <property type="entry name" value="Starch-binding domain-like"/>
    <property type="match status" value="3"/>
</dbReference>
<sequence>AGLGAADSADGLDDAALENLTLDADPADANAASTHTWSFDDAEFDGEVDEITVEYPDGTSLDGLTNDDVTVTLVRQLTGGPDESEISVNSGSYDGTEATFDLSGSFNTDLVGAGSVVVDGVENPGSGEYAPTITLSGDDDELSVTADLVVAGDGDENEGDDGNEDDDENDGDGDTDDPAEGTSLTLDPATADVTSTHTWSFDDIDFDGEVDEVVATYPDGASFDGLTNDDVTVALTRSGESEPTEISVNADEYDGTEATFDLSGVFNTDIDGATSVTIDGLLNPEAGEYEPTLTFVGEDDAVTAPATMVVEGDDVDTLATTFTDGDGEPIAETDVLLTLDGVEDATADEEVVTVATTDADGGVVVDVPQPGAYELTATAQGVGEATEPVDIDGETTVSLALTAAETGSIDALVTDADGEALPEGSWVQLDSEELDAPRTGQVDADGTVLIEGIEPGEYDLSAETTAAGTTDLVSVQVDPGETTTAEFTYADAPTTADLVGTVTDPDGEPLATETVVIAYDAVGDEGDDGAAVVETDADGGFTVSRIAAGTYEVTATAAGTPPSDPVTVDISAGESAALSLFEPTPEPGTVSGVVTDADGDPLAEGTWVTFSAEADGFGPDKTVQLDANGGFEFGEVAPGSYDIVAETLDRGETDEHKVNVAAGGSTDGVEISYAEDDSPGNGPPSGTPGEGPPGNGNGPPGDSPGNGPPSDSPGNGPPGNGNGPPALAPVL</sequence>
<feature type="compositionally biased region" description="Gly residues" evidence="1">
    <location>
        <begin position="688"/>
        <end position="699"/>
    </location>
</feature>
<evidence type="ECO:0000256" key="1">
    <source>
        <dbReference type="SAM" id="MobiDB-lite"/>
    </source>
</evidence>
<feature type="region of interest" description="Disordered" evidence="1">
    <location>
        <begin position="652"/>
        <end position="731"/>
    </location>
</feature>
<feature type="region of interest" description="Disordered" evidence="1">
    <location>
        <begin position="152"/>
        <end position="190"/>
    </location>
</feature>
<feature type="non-terminal residue" evidence="2">
    <location>
        <position position="1"/>
    </location>
</feature>
<gene>
    <name evidence="2" type="ORF">ACFQEU_14565</name>
</gene>
<feature type="compositionally biased region" description="Acidic residues" evidence="1">
    <location>
        <begin position="153"/>
        <end position="179"/>
    </location>
</feature>
<dbReference type="Gene3D" id="2.60.40.1120">
    <property type="entry name" value="Carboxypeptidase-like, regulatory domain"/>
    <property type="match status" value="4"/>
</dbReference>
<keyword evidence="3" id="KW-1185">Reference proteome</keyword>
<dbReference type="SUPFAM" id="SSF49478">
    <property type="entry name" value="Cna protein B-type domain"/>
    <property type="match status" value="1"/>
</dbReference>
<evidence type="ECO:0000313" key="2">
    <source>
        <dbReference type="EMBL" id="MFC6754670.1"/>
    </source>
</evidence>
<dbReference type="InterPro" id="IPR013784">
    <property type="entry name" value="Carb-bd-like_fold"/>
</dbReference>
<dbReference type="AlphaFoldDB" id="A0ABD5SCT7"/>
<dbReference type="EMBL" id="JBHSWW010000328">
    <property type="protein sequence ID" value="MFC6754670.1"/>
    <property type="molecule type" value="Genomic_DNA"/>
</dbReference>
<accession>A0ABD5SCT7</accession>
<name>A0ABD5SCT7_9EURY</name>
<organism evidence="2 3">
    <name type="scientific">Halorubrum tibetense</name>
    <dbReference type="NCBI Taxonomy" id="175631"/>
    <lineage>
        <taxon>Archaea</taxon>
        <taxon>Methanobacteriati</taxon>
        <taxon>Methanobacteriota</taxon>
        <taxon>Stenosarchaea group</taxon>
        <taxon>Halobacteria</taxon>
        <taxon>Halobacteriales</taxon>
        <taxon>Haloferacaceae</taxon>
        <taxon>Halorubrum</taxon>
    </lineage>
</organism>